<keyword evidence="3" id="KW-1185">Reference proteome</keyword>
<evidence type="ECO:0000313" key="2">
    <source>
        <dbReference type="EMBL" id="SEM72480.1"/>
    </source>
</evidence>
<evidence type="ECO:0008006" key="4">
    <source>
        <dbReference type="Google" id="ProtNLM"/>
    </source>
</evidence>
<sequence length="213" mass="23894">MNNHKERKKRLAPSKDCHSRRRSRKCDRRKDCHLRRRLRKCRRKPPTPPLIEERGLLTEFTADQPATQGETVSITIPGRPPGDPLPPPLTIARVRLNMDDISDRFFLTGTVGWQAIEGVPGVRFSIFRTRLDTGSEEEIFSIIDSAEADGGDSFAATSFTFVDEQPIVSRGEQLIEYTLRVVLLTPSTVTNAQVIGPIILTAAEMEANKPRSC</sequence>
<gene>
    <name evidence="2" type="ORF">SAMN05444955_101273</name>
</gene>
<protein>
    <recommendedName>
        <fullName evidence="4">Exosporium protein C</fullName>
    </recommendedName>
</protein>
<dbReference type="EMBL" id="FOCQ01000001">
    <property type="protein sequence ID" value="SEM72480.1"/>
    <property type="molecule type" value="Genomic_DNA"/>
</dbReference>
<reference evidence="2 3" key="1">
    <citation type="submission" date="2016-10" db="EMBL/GenBank/DDBJ databases">
        <authorList>
            <person name="de Groot N.N."/>
        </authorList>
    </citation>
    <scope>NUCLEOTIDE SEQUENCE [LARGE SCALE GENOMIC DNA]</scope>
    <source>
        <strain evidence="2 3">DSM 46701</strain>
    </source>
</reference>
<evidence type="ECO:0000256" key="1">
    <source>
        <dbReference type="SAM" id="MobiDB-lite"/>
    </source>
</evidence>
<accession>A0A1H8AP11</accession>
<organism evidence="2 3">
    <name type="scientific">Lihuaxuella thermophila</name>
    <dbReference type="NCBI Taxonomy" id="1173111"/>
    <lineage>
        <taxon>Bacteria</taxon>
        <taxon>Bacillati</taxon>
        <taxon>Bacillota</taxon>
        <taxon>Bacilli</taxon>
        <taxon>Bacillales</taxon>
        <taxon>Thermoactinomycetaceae</taxon>
        <taxon>Lihuaxuella</taxon>
    </lineage>
</organism>
<dbReference type="AlphaFoldDB" id="A0A1H8AP11"/>
<evidence type="ECO:0000313" key="3">
    <source>
        <dbReference type="Proteomes" id="UP000199695"/>
    </source>
</evidence>
<dbReference type="Proteomes" id="UP000199695">
    <property type="component" value="Unassembled WGS sequence"/>
</dbReference>
<feature type="region of interest" description="Disordered" evidence="1">
    <location>
        <begin position="1"/>
        <end position="28"/>
    </location>
</feature>
<name>A0A1H8AP11_9BACL</name>
<dbReference type="OrthoDB" id="2922920at2"/>
<proteinExistence type="predicted"/>
<dbReference type="RefSeq" id="WP_139179408.1">
    <property type="nucleotide sequence ID" value="NZ_FOCQ01000001.1"/>
</dbReference>